<accession>A0ABX1VIM7</accession>
<evidence type="ECO:0000313" key="1">
    <source>
        <dbReference type="EMBL" id="NNJ27128.1"/>
    </source>
</evidence>
<reference evidence="1 2" key="1">
    <citation type="journal article" date="2020" name="Syst. Appl. Microbiol.">
        <title>Alienimonas chondri sp. nov., a novel planctomycete isolated from the biofilm of the red alga Chondrus crispus.</title>
        <authorList>
            <person name="Vitorino I."/>
            <person name="Albuquerque L."/>
            <person name="Wiegand S."/>
            <person name="Kallscheuer N."/>
            <person name="da Costa M.S."/>
            <person name="Lobo-da-Cunha A."/>
            <person name="Jogler C."/>
            <person name="Lage O.M."/>
        </authorList>
    </citation>
    <scope>NUCLEOTIDE SEQUENCE [LARGE SCALE GENOMIC DNA]</scope>
    <source>
        <strain evidence="1 2">LzC2</strain>
    </source>
</reference>
<sequence length="863" mass="94440">MQGVRALREHQGERTLDRVLEVVEEHAKGQISTGKFIAESEDLEIPVSKDDPSYGARALFTFLRHELLNAELRDADAKERTARIERVVYRLLQDSGDLAAALACGFATQAEGLERVLLEVELTRDDLADLASNLQGRLDALDARLEHAPPLAMPSAGRVAGMARGEIESAADRFHYSTEQVPLFGREDLLQELETFRTADSLFAWWLLTGPGGSGKSRLAFQTCREARNAGWWAGFLSHDHGPSGGYDGWHEWTPRRPTLAVIDYVAARHERVAAWLTSLAERAECFEHPVRVLLLERSANETDPWFQSLVGGPSGGAAGRRRDCLHEAPLGLPPLDPESLWRTMMHVWDASGYQPYPSRDSTLEALSEIDQEGRPLFAAFFAEAIAEGLGPDGMWNPQSLTEAILAQEVDRWRAVGFDGKHANLLALATMAGPIEAEQLDALTDPAGPALPIPALDDYNENELRRMNGFAAPTEVDAAVPFEPDVLGECFVLQRLAGKLWVSEGSAASTQRDVVKLAKWAWETRPEETAAFTARSFRDFPTGPENVDGGASALSLLTGLNSLPCELSEAAVVTSLCIPFVHVRLGEAASDAWVDRLTQLSNGDPLVAAALTTRGAVREEMKPPEAEEADSDYTRALSLPGATPAQKSHARYQRTLARQRLRTAALTHLERNWGVVICAPEGLLPVQIATAYASRAAVRIDLRQWGPAKEDFDESVRRSRNISEDLFATALMNRARGHLRSEPPNFSLAMKDFTSVAEELINASEELRSCAYFNRAVLFEQAGDVESAILGYSFVLEELSAPPVEDLVKCSVNRGLLLVAKGFTKDGLRDLAFAILQSEECGMEGVGKRLAPVLEELGLSSPA</sequence>
<evidence type="ECO:0000313" key="2">
    <source>
        <dbReference type="Proteomes" id="UP000609651"/>
    </source>
</evidence>
<dbReference type="SUPFAM" id="SSF48452">
    <property type="entry name" value="TPR-like"/>
    <property type="match status" value="1"/>
</dbReference>
<keyword evidence="2" id="KW-1185">Reference proteome</keyword>
<proteinExistence type="predicted"/>
<dbReference type="Proteomes" id="UP000609651">
    <property type="component" value="Unassembled WGS sequence"/>
</dbReference>
<gene>
    <name evidence="1" type="ORF">LzC2_32270</name>
</gene>
<dbReference type="InterPro" id="IPR011990">
    <property type="entry name" value="TPR-like_helical_dom_sf"/>
</dbReference>
<organism evidence="1 2">
    <name type="scientific">Alienimonas chondri</name>
    <dbReference type="NCBI Taxonomy" id="2681879"/>
    <lineage>
        <taxon>Bacteria</taxon>
        <taxon>Pseudomonadati</taxon>
        <taxon>Planctomycetota</taxon>
        <taxon>Planctomycetia</taxon>
        <taxon>Planctomycetales</taxon>
        <taxon>Planctomycetaceae</taxon>
        <taxon>Alienimonas</taxon>
    </lineage>
</organism>
<evidence type="ECO:0008006" key="3">
    <source>
        <dbReference type="Google" id="ProtNLM"/>
    </source>
</evidence>
<dbReference type="InterPro" id="IPR027417">
    <property type="entry name" value="P-loop_NTPase"/>
</dbReference>
<protein>
    <recommendedName>
        <fullName evidence="3">ATP-binding protein</fullName>
    </recommendedName>
</protein>
<name>A0ABX1VIM7_9PLAN</name>
<dbReference type="SUPFAM" id="SSF52540">
    <property type="entry name" value="P-loop containing nucleoside triphosphate hydrolases"/>
    <property type="match status" value="1"/>
</dbReference>
<comment type="caution">
    <text evidence="1">The sequence shown here is derived from an EMBL/GenBank/DDBJ whole genome shotgun (WGS) entry which is preliminary data.</text>
</comment>
<dbReference type="EMBL" id="WTPX01000123">
    <property type="protein sequence ID" value="NNJ27128.1"/>
    <property type="molecule type" value="Genomic_DNA"/>
</dbReference>
<dbReference type="Gene3D" id="1.25.40.10">
    <property type="entry name" value="Tetratricopeptide repeat domain"/>
    <property type="match status" value="1"/>
</dbReference>